<name>A0A8H8P6S1_9AGAM</name>
<evidence type="ECO:0000313" key="3">
    <source>
        <dbReference type="Proteomes" id="UP000650533"/>
    </source>
</evidence>
<feature type="compositionally biased region" description="Polar residues" evidence="1">
    <location>
        <begin position="102"/>
        <end position="120"/>
    </location>
</feature>
<organism evidence="2 3">
    <name type="scientific">Rhizoctonia solani</name>
    <dbReference type="NCBI Taxonomy" id="456999"/>
    <lineage>
        <taxon>Eukaryota</taxon>
        <taxon>Fungi</taxon>
        <taxon>Dikarya</taxon>
        <taxon>Basidiomycota</taxon>
        <taxon>Agaricomycotina</taxon>
        <taxon>Agaricomycetes</taxon>
        <taxon>Cantharellales</taxon>
        <taxon>Ceratobasidiaceae</taxon>
        <taxon>Rhizoctonia</taxon>
    </lineage>
</organism>
<gene>
    <name evidence="2" type="ORF">RhiXN_10835</name>
</gene>
<protein>
    <submittedName>
        <fullName evidence="2">Uncharacterized protein</fullName>
    </submittedName>
</protein>
<feature type="region of interest" description="Disordered" evidence="1">
    <location>
        <begin position="63"/>
        <end position="140"/>
    </location>
</feature>
<dbReference type="GeneID" id="67033113"/>
<dbReference type="RefSeq" id="XP_043185995.1">
    <property type="nucleotide sequence ID" value="XM_043330650.1"/>
</dbReference>
<dbReference type="KEGG" id="rsx:RhiXN_10835"/>
<proteinExistence type="predicted"/>
<evidence type="ECO:0000256" key="1">
    <source>
        <dbReference type="SAM" id="MobiDB-lite"/>
    </source>
</evidence>
<evidence type="ECO:0000313" key="2">
    <source>
        <dbReference type="EMBL" id="QRW25758.1"/>
    </source>
</evidence>
<accession>A0A8H8P6S1</accession>
<dbReference type="Proteomes" id="UP000650533">
    <property type="component" value="Chromosome 14"/>
</dbReference>
<dbReference type="EMBL" id="CP059671">
    <property type="protein sequence ID" value="QRW25758.1"/>
    <property type="molecule type" value="Genomic_DNA"/>
</dbReference>
<feature type="compositionally biased region" description="Basic and acidic residues" evidence="1">
    <location>
        <begin position="70"/>
        <end position="101"/>
    </location>
</feature>
<sequence length="170" mass="19402">MKQLRDTQSVPSTKGNQYNAHIYKHAHLSTLLRGQKPTGTPSLIELVMAFVKLRARVSLYKRHRTQGGARRREWREKWRNEKAKEQGKENRDTKGDGEEKQTNAYRKSTEETSGPSSGHGNNKVDGGVTGTVPNIPKRENYTCPIHANKTKEVINNKDWDWDQFANSEAN</sequence>
<reference evidence="2" key="1">
    <citation type="submission" date="2020-05" db="EMBL/GenBank/DDBJ databases">
        <title>Evolutionary and genomic comparisons of hybrid uninucleate and nonhybrid Rhizoctonia fungi.</title>
        <authorList>
            <person name="Li C."/>
            <person name="Chen X."/>
        </authorList>
    </citation>
    <scope>NUCLEOTIDE SEQUENCE</scope>
    <source>
        <strain evidence="2">AG-1 IA</strain>
    </source>
</reference>
<dbReference type="AlphaFoldDB" id="A0A8H8P6S1"/>